<dbReference type="SMART" id="SM01166">
    <property type="entry name" value="DUF1899"/>
    <property type="match status" value="2"/>
</dbReference>
<gene>
    <name evidence="12" type="ORF">WR25_05708</name>
</gene>
<accession>A0A2A2LT22</accession>
<keyword evidence="6" id="KW-0009">Actin-binding</keyword>
<dbReference type="AlphaFoldDB" id="A0A2A2LT22"/>
<feature type="compositionally biased region" description="Basic residues" evidence="10">
    <location>
        <begin position="568"/>
        <end position="577"/>
    </location>
</feature>
<dbReference type="SUPFAM" id="SSF50998">
    <property type="entry name" value="Quinoprotein alcohol dehydrogenase-like"/>
    <property type="match status" value="1"/>
</dbReference>
<evidence type="ECO:0000256" key="7">
    <source>
        <dbReference type="ARBA" id="ARBA00024838"/>
    </source>
</evidence>
<evidence type="ECO:0000256" key="1">
    <source>
        <dbReference type="ARBA" id="ARBA00004496"/>
    </source>
</evidence>
<feature type="repeat" description="WD" evidence="8">
    <location>
        <begin position="76"/>
        <end position="118"/>
    </location>
</feature>
<proteinExistence type="inferred from homology"/>
<name>A0A2A2LT22_9BILA</name>
<dbReference type="GO" id="GO:0005737">
    <property type="term" value="C:cytoplasm"/>
    <property type="evidence" value="ECO:0007669"/>
    <property type="project" value="UniProtKB-SubCell"/>
</dbReference>
<evidence type="ECO:0000256" key="9">
    <source>
        <dbReference type="RuleBase" id="RU280818"/>
    </source>
</evidence>
<evidence type="ECO:0000256" key="10">
    <source>
        <dbReference type="SAM" id="MobiDB-lite"/>
    </source>
</evidence>
<evidence type="ECO:0000256" key="2">
    <source>
        <dbReference type="ARBA" id="ARBA00009482"/>
    </source>
</evidence>
<feature type="domain" description="DUF1899" evidence="11">
    <location>
        <begin position="584"/>
        <end position="649"/>
    </location>
</feature>
<feature type="compositionally biased region" description="Polar residues" evidence="10">
    <location>
        <begin position="996"/>
        <end position="1018"/>
    </location>
</feature>
<dbReference type="STRING" id="2018661.A0A2A2LT22"/>
<evidence type="ECO:0000256" key="5">
    <source>
        <dbReference type="ARBA" id="ARBA00022737"/>
    </source>
</evidence>
<reference evidence="12 13" key="1">
    <citation type="journal article" date="2017" name="Curr. Biol.">
        <title>Genome architecture and evolution of a unichromosomal asexual nematode.</title>
        <authorList>
            <person name="Fradin H."/>
            <person name="Zegar C."/>
            <person name="Gutwein M."/>
            <person name="Lucas J."/>
            <person name="Kovtun M."/>
            <person name="Corcoran D."/>
            <person name="Baugh L.R."/>
            <person name="Kiontke K."/>
            <person name="Gunsalus K."/>
            <person name="Fitch D.H."/>
            <person name="Piano F."/>
        </authorList>
    </citation>
    <scope>NUCLEOTIDE SEQUENCE [LARGE SCALE GENOMIC DNA]</scope>
    <source>
        <strain evidence="12">PF1309</strain>
    </source>
</reference>
<feature type="compositionally biased region" description="Polar residues" evidence="10">
    <location>
        <begin position="543"/>
        <end position="556"/>
    </location>
</feature>
<comment type="caution">
    <text evidence="12">The sequence shown here is derived from an EMBL/GenBank/DDBJ whole genome shotgun (WGS) entry which is preliminary data.</text>
</comment>
<dbReference type="Pfam" id="PF00400">
    <property type="entry name" value="WD40"/>
    <property type="match status" value="2"/>
</dbReference>
<dbReference type="Gene3D" id="2.130.10.10">
    <property type="entry name" value="YVTN repeat-like/Quinoprotein amine dehydrogenase"/>
    <property type="match status" value="2"/>
</dbReference>
<feature type="compositionally biased region" description="Low complexity" evidence="10">
    <location>
        <begin position="976"/>
        <end position="994"/>
    </location>
</feature>
<feature type="domain" description="DUF1899" evidence="11">
    <location>
        <begin position="4"/>
        <end position="66"/>
    </location>
</feature>
<dbReference type="SMART" id="SM01167">
    <property type="entry name" value="DUF1900"/>
    <property type="match status" value="2"/>
</dbReference>
<dbReference type="FunFam" id="2.130.10.10:FF:000076">
    <property type="entry name" value="Coronin"/>
    <property type="match status" value="1"/>
</dbReference>
<protein>
    <recommendedName>
        <fullName evidence="9">Coronin</fullName>
    </recommendedName>
</protein>
<dbReference type="InterPro" id="IPR015505">
    <property type="entry name" value="Coronin"/>
</dbReference>
<dbReference type="GO" id="GO:0003779">
    <property type="term" value="F:actin binding"/>
    <property type="evidence" value="ECO:0007669"/>
    <property type="project" value="UniProtKB-KW"/>
</dbReference>
<evidence type="ECO:0000313" key="13">
    <source>
        <dbReference type="Proteomes" id="UP000218231"/>
    </source>
</evidence>
<feature type="region of interest" description="Disordered" evidence="10">
    <location>
        <begin position="387"/>
        <end position="408"/>
    </location>
</feature>
<comment type="similarity">
    <text evidence="2 9">Belongs to the WD repeat coronin family.</text>
</comment>
<dbReference type="SMART" id="SM00320">
    <property type="entry name" value="WD40"/>
    <property type="match status" value="6"/>
</dbReference>
<feature type="region of interest" description="Disordered" evidence="10">
    <location>
        <begin position="975"/>
        <end position="1076"/>
    </location>
</feature>
<keyword evidence="4 8" id="KW-0853">WD repeat</keyword>
<dbReference type="GO" id="GO:0030036">
    <property type="term" value="P:actin cytoskeleton organization"/>
    <property type="evidence" value="ECO:0007669"/>
    <property type="project" value="UniProtKB-ARBA"/>
</dbReference>
<keyword evidence="5 9" id="KW-0677">Repeat</keyword>
<feature type="compositionally biased region" description="Basic and acidic residues" evidence="10">
    <location>
        <begin position="503"/>
        <end position="517"/>
    </location>
</feature>
<evidence type="ECO:0000256" key="6">
    <source>
        <dbReference type="ARBA" id="ARBA00023203"/>
    </source>
</evidence>
<organism evidence="12 13">
    <name type="scientific">Diploscapter pachys</name>
    <dbReference type="NCBI Taxonomy" id="2018661"/>
    <lineage>
        <taxon>Eukaryota</taxon>
        <taxon>Metazoa</taxon>
        <taxon>Ecdysozoa</taxon>
        <taxon>Nematoda</taxon>
        <taxon>Chromadorea</taxon>
        <taxon>Rhabditida</taxon>
        <taxon>Rhabditina</taxon>
        <taxon>Rhabditomorpha</taxon>
        <taxon>Rhabditoidea</taxon>
        <taxon>Rhabditidae</taxon>
        <taxon>Diploscapter</taxon>
    </lineage>
</organism>
<sequence>MAWRYQASKFKNTAPKLPKKEDVIFDLPIGTLSCTDNGIQASADFLAFHIEGDGGKLGVVPVGTKGRKLRKDIGIVHAHGEMINDFSFMPFADELLVTCSRDDKVKVWRLSSSAEPLLAGELDLGTGRLIEALKPHSTASNIVAFVSTETAFITDVNRQTVFLELSGINDKGQSLDWSEDGKLLAISSDKGKEISIYDPRSGSTPIVTFASHQGLGREGRVLFAGDRLLSSGFTSKRIQEVRLWDAGKWSEPPIHTQEFVSTTGVLIPHYDPDTKLVFLSGKGTNKLFLLEQQDRQPYLSWVTELTLPEQTLGACVGSKRRVTVMDGEVDTYYQLTRSSIIPVPCIVPRRTYRDFHADLFPDTCGSEAACTGAEWFNGANGLPPKISLAPAGKASPPPQEPTPTPSSLTTVGLAAIRTPQTMGRAGVDPVKILPDNDIPAQNGAPMQQQATKRIQEVEEPTHDRSVNLPTKDRIKELDYGMEVKENDSVPELTKKEPVHIYERFTKADDKENKKEENSDPIVTDPSTSSSLLRTLSAASAVTPSSAISPDSTQAVASPTPSSTSSNRIRMRANRQRPKSCVVGQITSKYRHVETLAGIKANNGVFSNLRNVNTRLPPESNGACASRHFVAVPLSGPAGVIGIYDVDEPGRLPDGVMDGIFNKAQVTDLQWNPFDDEQLAVGTDSGVINLWRLTRADGPRNEMQPEKQIKISGEKIVILRWHPLASDLLAVALSDFTLQLWNVREQTLLHTIPSHRGGILAMAWSANGRRLATLGKDLKLSVHNLNNPLGQPLYERAGVLESPRAARVFFACDDRMIVVVQLYDAATTDLRSIYQQTIDNATQPLIPHYDYDTNIIFLAGKGDRTINMFELTYDSPYLLPLSNFTAPTGSQAITYHSKKTCNVMAVEFQVAWRLTEKTLERLIFRVPRVKKDLFQSDLFPDALVTWRAVMTPEEWLAQSDKEPEFESLKPEGVQHLASHTANNTASSSTQANGTNGTNGSPAQATTIPQDSLPSPQPRATTIKPPTFPAEPALKNTNGELEPDKKEIEQSWSSKITKDTKLEQDDMDGCEEAEWTEL</sequence>
<keyword evidence="13" id="KW-1185">Reference proteome</keyword>
<feature type="region of interest" description="Disordered" evidence="10">
    <location>
        <begin position="503"/>
        <end position="529"/>
    </location>
</feature>
<feature type="compositionally biased region" description="Pro residues" evidence="10">
    <location>
        <begin position="395"/>
        <end position="404"/>
    </location>
</feature>
<evidence type="ECO:0000256" key="8">
    <source>
        <dbReference type="PROSITE-ProRule" id="PRU00221"/>
    </source>
</evidence>
<dbReference type="PANTHER" id="PTHR10856">
    <property type="entry name" value="CORONIN"/>
    <property type="match status" value="1"/>
</dbReference>
<dbReference type="InterPro" id="IPR015048">
    <property type="entry name" value="DUF1899"/>
</dbReference>
<dbReference type="PROSITE" id="PS50082">
    <property type="entry name" value="WD_REPEATS_2"/>
    <property type="match status" value="1"/>
</dbReference>
<dbReference type="PROSITE" id="PS50294">
    <property type="entry name" value="WD_REPEATS_REGION"/>
    <property type="match status" value="1"/>
</dbReference>
<evidence type="ECO:0000256" key="4">
    <source>
        <dbReference type="ARBA" id="ARBA00022574"/>
    </source>
</evidence>
<feature type="compositionally biased region" description="Acidic residues" evidence="10">
    <location>
        <begin position="1063"/>
        <end position="1076"/>
    </location>
</feature>
<evidence type="ECO:0000313" key="12">
    <source>
        <dbReference type="EMBL" id="PAV89290.1"/>
    </source>
</evidence>
<keyword evidence="3" id="KW-0963">Cytoplasm</keyword>
<feature type="region of interest" description="Disordered" evidence="10">
    <location>
        <begin position="543"/>
        <end position="577"/>
    </location>
</feature>
<dbReference type="EMBL" id="LIAE01006458">
    <property type="protein sequence ID" value="PAV89290.1"/>
    <property type="molecule type" value="Genomic_DNA"/>
</dbReference>
<dbReference type="InterPro" id="IPR015943">
    <property type="entry name" value="WD40/YVTN_repeat-like_dom_sf"/>
</dbReference>
<evidence type="ECO:0000259" key="11">
    <source>
        <dbReference type="SMART" id="SM01166"/>
    </source>
</evidence>
<comment type="function">
    <text evidence="7">F-actin regulator involved in anterograde Golgi to endosome transport: upon ubiquitination via 'Lys-33'-linked ubiquitin chains by the BCR(KLHL20) E3 ubiquitin ligase complex, interacts with EPS15 and localizes to the trans-Golgi network, where it promotes actin polymerization, thereby facilitating post-Golgi trafficking. May play a role in the maintenance of the Golgi apparatus morphology.</text>
</comment>
<evidence type="ECO:0000256" key="3">
    <source>
        <dbReference type="ARBA" id="ARBA00022490"/>
    </source>
</evidence>
<dbReference type="OrthoDB" id="1850764at2759"/>
<dbReference type="InterPro" id="IPR011047">
    <property type="entry name" value="Quinoprotein_ADH-like_sf"/>
</dbReference>
<dbReference type="Proteomes" id="UP000218231">
    <property type="component" value="Unassembled WGS sequence"/>
</dbReference>
<comment type="subcellular location">
    <subcellularLocation>
        <location evidence="1">Cytoplasm</location>
    </subcellularLocation>
</comment>
<dbReference type="PANTHER" id="PTHR10856:SF20">
    <property type="entry name" value="CORONIN-7"/>
    <property type="match status" value="1"/>
</dbReference>
<dbReference type="InterPro" id="IPR001680">
    <property type="entry name" value="WD40_rpt"/>
</dbReference>
<dbReference type="Pfam" id="PF08953">
    <property type="entry name" value="DUF1899"/>
    <property type="match status" value="2"/>
</dbReference>
<dbReference type="Pfam" id="PF16300">
    <property type="entry name" value="WD40_4"/>
    <property type="match status" value="2"/>
</dbReference>